<keyword evidence="4" id="KW-1185">Reference proteome</keyword>
<dbReference type="Proteomes" id="UP001140949">
    <property type="component" value="Unassembled WGS sequence"/>
</dbReference>
<name>A0AAX6HF78_IRIPA</name>
<feature type="compositionally biased region" description="Basic residues" evidence="1">
    <location>
        <begin position="212"/>
        <end position="221"/>
    </location>
</feature>
<dbReference type="AlphaFoldDB" id="A0AAX6HF78"/>
<dbReference type="EMBL" id="JANAVB010042619">
    <property type="protein sequence ID" value="KAJ6793867.1"/>
    <property type="molecule type" value="Genomic_DNA"/>
</dbReference>
<organism evidence="3 4">
    <name type="scientific">Iris pallida</name>
    <name type="common">Sweet iris</name>
    <dbReference type="NCBI Taxonomy" id="29817"/>
    <lineage>
        <taxon>Eukaryota</taxon>
        <taxon>Viridiplantae</taxon>
        <taxon>Streptophyta</taxon>
        <taxon>Embryophyta</taxon>
        <taxon>Tracheophyta</taxon>
        <taxon>Spermatophyta</taxon>
        <taxon>Magnoliopsida</taxon>
        <taxon>Liliopsida</taxon>
        <taxon>Asparagales</taxon>
        <taxon>Iridaceae</taxon>
        <taxon>Iridoideae</taxon>
        <taxon>Irideae</taxon>
        <taxon>Iris</taxon>
    </lineage>
</organism>
<gene>
    <name evidence="2" type="ORF">M6B38_233990</name>
    <name evidence="3" type="ORF">M6B38_315945</name>
</gene>
<evidence type="ECO:0000313" key="4">
    <source>
        <dbReference type="Proteomes" id="UP001140949"/>
    </source>
</evidence>
<evidence type="ECO:0000313" key="2">
    <source>
        <dbReference type="EMBL" id="KAJ6793867.1"/>
    </source>
</evidence>
<evidence type="ECO:0000313" key="3">
    <source>
        <dbReference type="EMBL" id="KAJ6839287.1"/>
    </source>
</evidence>
<proteinExistence type="predicted"/>
<reference evidence="3" key="2">
    <citation type="submission" date="2023-04" db="EMBL/GenBank/DDBJ databases">
        <authorList>
            <person name="Bruccoleri R.E."/>
            <person name="Oakeley E.J."/>
            <person name="Faust A.-M."/>
            <person name="Dessus-Babus S."/>
            <person name="Altorfer M."/>
            <person name="Burckhardt D."/>
            <person name="Oertli M."/>
            <person name="Naumann U."/>
            <person name="Petersen F."/>
            <person name="Wong J."/>
        </authorList>
    </citation>
    <scope>NUCLEOTIDE SEQUENCE</scope>
    <source>
        <strain evidence="3">GSM-AAB239-AS_SAM_17_03QT</strain>
        <tissue evidence="3">Leaf</tissue>
    </source>
</reference>
<protein>
    <submittedName>
        <fullName evidence="3">UDP-glycosyltransferase 71A15-like</fullName>
    </submittedName>
</protein>
<feature type="region of interest" description="Disordered" evidence="1">
    <location>
        <begin position="195"/>
        <end position="230"/>
    </location>
</feature>
<sequence length="230" mass="26281">MCQLTRLGRFRNKAFVKCAAGQSDFCYNFTCMYYQTNDWSLSSTTHRERERERMSRMAKVGLVFVPSCAAGHLTAMLELAKRFLVSGDNHLSITVLLMKPPWYKLSSPSLSYIESLSSSGLDISFPPPRADPPEHSDGPEDLISLYFQLHMPRQGRHRLLSDPRVSHPHRLLRHRSHRRRPRPLPAGLHILRFQRPLARPHSLSPHTGRQVATRRRVRGSRGGRGGPWSG</sequence>
<dbReference type="EMBL" id="JANAVB010010166">
    <property type="protein sequence ID" value="KAJ6839287.1"/>
    <property type="molecule type" value="Genomic_DNA"/>
</dbReference>
<accession>A0AAX6HF78</accession>
<reference evidence="3" key="1">
    <citation type="journal article" date="2023" name="GigaByte">
        <title>Genome assembly of the bearded iris, Iris pallida Lam.</title>
        <authorList>
            <person name="Bruccoleri R.E."/>
            <person name="Oakeley E.J."/>
            <person name="Faust A.M.E."/>
            <person name="Altorfer M."/>
            <person name="Dessus-Babus S."/>
            <person name="Burckhardt D."/>
            <person name="Oertli M."/>
            <person name="Naumann U."/>
            <person name="Petersen F."/>
            <person name="Wong J."/>
        </authorList>
    </citation>
    <scope>NUCLEOTIDE SEQUENCE</scope>
    <source>
        <strain evidence="3">GSM-AAB239-AS_SAM_17_03QT</strain>
    </source>
</reference>
<evidence type="ECO:0000256" key="1">
    <source>
        <dbReference type="SAM" id="MobiDB-lite"/>
    </source>
</evidence>
<comment type="caution">
    <text evidence="3">The sequence shown here is derived from an EMBL/GenBank/DDBJ whole genome shotgun (WGS) entry which is preliminary data.</text>
</comment>
<dbReference type="Gene3D" id="3.40.50.2000">
    <property type="entry name" value="Glycogen Phosphorylase B"/>
    <property type="match status" value="1"/>
</dbReference>